<reference evidence="12" key="1">
    <citation type="journal article" date="2012" name="Nat. Genet.">
        <title>Whole-genome sequence of Schistosoma haematobium.</title>
        <authorList>
            <person name="Young N.D."/>
            <person name="Jex A.R."/>
            <person name="Li B."/>
            <person name="Liu S."/>
            <person name="Yang L."/>
            <person name="Xiong Z."/>
            <person name="Li Y."/>
            <person name="Cantacessi C."/>
            <person name="Hall R.S."/>
            <person name="Xu X."/>
            <person name="Chen F."/>
            <person name="Wu X."/>
            <person name="Zerlotini A."/>
            <person name="Oliveira G."/>
            <person name="Hofmann A."/>
            <person name="Zhang G."/>
            <person name="Fang X."/>
            <person name="Kang Y."/>
            <person name="Campbell B.E."/>
            <person name="Loukas A."/>
            <person name="Ranganathan S."/>
            <person name="Rollinson D."/>
            <person name="Rinaldi G."/>
            <person name="Brindley P.J."/>
            <person name="Yang H."/>
            <person name="Wang J."/>
            <person name="Wang J."/>
            <person name="Gasser R.B."/>
        </authorList>
    </citation>
    <scope>NUCLEOTIDE SEQUENCE</scope>
</reference>
<dbReference type="InterPro" id="IPR006202">
    <property type="entry name" value="Neur_chan_lig-bd"/>
</dbReference>
<evidence type="ECO:0000256" key="2">
    <source>
        <dbReference type="ARBA" id="ARBA00022475"/>
    </source>
</evidence>
<keyword evidence="6" id="KW-0472">Membrane</keyword>
<dbReference type="AlphaFoldDB" id="A0A922IRR4"/>
<dbReference type="InterPro" id="IPR036734">
    <property type="entry name" value="Neur_chan_lig-bd_sf"/>
</dbReference>
<evidence type="ECO:0000256" key="3">
    <source>
        <dbReference type="ARBA" id="ARBA00022692"/>
    </source>
</evidence>
<evidence type="ECO:0000256" key="1">
    <source>
        <dbReference type="ARBA" id="ARBA00022448"/>
    </source>
</evidence>
<name>A0A922IRR4_SCHHA</name>
<evidence type="ECO:0000259" key="11">
    <source>
        <dbReference type="Pfam" id="PF02931"/>
    </source>
</evidence>
<keyword evidence="3" id="KW-0812">Transmembrane</keyword>
<keyword evidence="13" id="KW-1185">Reference proteome</keyword>
<reference evidence="12" key="3">
    <citation type="submission" date="2021-06" db="EMBL/GenBank/DDBJ databases">
        <title>Chromosome-level genome assembly for S. haematobium.</title>
        <authorList>
            <person name="Stroehlein A.J."/>
        </authorList>
    </citation>
    <scope>NUCLEOTIDE SEQUENCE</scope>
</reference>
<evidence type="ECO:0000313" key="12">
    <source>
        <dbReference type="EMBL" id="KAH9585609.1"/>
    </source>
</evidence>
<dbReference type="GO" id="GO:0004888">
    <property type="term" value="F:transmembrane signaling receptor activity"/>
    <property type="evidence" value="ECO:0007669"/>
    <property type="project" value="InterPro"/>
</dbReference>
<keyword evidence="2" id="KW-1003">Cell membrane</keyword>
<dbReference type="PRINTS" id="PR00254">
    <property type="entry name" value="NICOTINICR"/>
</dbReference>
<dbReference type="InterPro" id="IPR006201">
    <property type="entry name" value="Neur_channel"/>
</dbReference>
<evidence type="ECO:0000256" key="5">
    <source>
        <dbReference type="ARBA" id="ARBA00023065"/>
    </source>
</evidence>
<dbReference type="GeneID" id="24590981"/>
<evidence type="ECO:0000256" key="9">
    <source>
        <dbReference type="ARBA" id="ARBA00023303"/>
    </source>
</evidence>
<keyword evidence="4" id="KW-0770">Synapse</keyword>
<keyword evidence="8" id="KW-1071">Ligand-gated ion channel</keyword>
<organism evidence="12 13">
    <name type="scientific">Schistosoma haematobium</name>
    <name type="common">Blood fluke</name>
    <dbReference type="NCBI Taxonomy" id="6185"/>
    <lineage>
        <taxon>Eukaryota</taxon>
        <taxon>Metazoa</taxon>
        <taxon>Spiralia</taxon>
        <taxon>Lophotrochozoa</taxon>
        <taxon>Platyhelminthes</taxon>
        <taxon>Trematoda</taxon>
        <taxon>Digenea</taxon>
        <taxon>Strigeidida</taxon>
        <taxon>Schistosomatoidea</taxon>
        <taxon>Schistosomatidae</taxon>
        <taxon>Schistosoma</taxon>
    </lineage>
</organism>
<keyword evidence="9" id="KW-0407">Ion channel</keyword>
<evidence type="ECO:0000256" key="8">
    <source>
        <dbReference type="ARBA" id="ARBA00023286"/>
    </source>
</evidence>
<dbReference type="GO" id="GO:0022848">
    <property type="term" value="F:acetylcholine-gated monoatomic cation-selective channel activity"/>
    <property type="evidence" value="ECO:0007669"/>
    <property type="project" value="InterPro"/>
</dbReference>
<comment type="caution">
    <text evidence="12">The sequence shown here is derived from an EMBL/GenBank/DDBJ whole genome shotgun (WGS) entry which is preliminary data.</text>
</comment>
<keyword evidence="5" id="KW-0406">Ion transport</keyword>
<gene>
    <name evidence="12" type="primary">CHRNA1</name>
    <name evidence="12" type="ORF">MS3_00006808</name>
</gene>
<reference evidence="12" key="4">
    <citation type="journal article" date="2022" name="PLoS Pathog.">
        <title>Chromosome-level genome of Schistosoma haematobium underpins genome-wide explorations of molecular variation.</title>
        <authorList>
            <person name="Stroehlein A.J."/>
            <person name="Korhonen P.K."/>
            <person name="Lee V.V."/>
            <person name="Ralph S.A."/>
            <person name="Mentink-Kane M."/>
            <person name="You H."/>
            <person name="McManus D.P."/>
            <person name="Tchuente L.T."/>
            <person name="Stothard J.R."/>
            <person name="Kaur P."/>
            <person name="Dudchenko O."/>
            <person name="Aiden E.L."/>
            <person name="Yang B."/>
            <person name="Yang H."/>
            <person name="Emery A.M."/>
            <person name="Webster B.L."/>
            <person name="Brindley P.J."/>
            <person name="Rollinson D."/>
            <person name="Chang B.C.H."/>
            <person name="Gasser R.B."/>
            <person name="Young N.D."/>
        </authorList>
    </citation>
    <scope>NUCLEOTIDE SEQUENCE</scope>
</reference>
<dbReference type="Proteomes" id="UP000471633">
    <property type="component" value="Unassembled WGS sequence"/>
</dbReference>
<dbReference type="GO" id="GO:0045211">
    <property type="term" value="C:postsynaptic membrane"/>
    <property type="evidence" value="ECO:0007669"/>
    <property type="project" value="InterPro"/>
</dbReference>
<dbReference type="SUPFAM" id="SSF63712">
    <property type="entry name" value="Nicotinic receptor ligand binding domain-like"/>
    <property type="match status" value="1"/>
</dbReference>
<reference evidence="12" key="2">
    <citation type="journal article" date="2019" name="Gigascience">
        <title>High-quality Schistosoma haematobium genome achieved by single-molecule and long-range sequencing.</title>
        <authorList>
            <person name="Stroehlein A.J."/>
            <person name="Korhonen P.K."/>
            <person name="Chong T.M."/>
            <person name="Lim Y.L."/>
            <person name="Chan K.G."/>
            <person name="Webster B."/>
            <person name="Rollinson D."/>
            <person name="Brindley P.J."/>
            <person name="Gasser R.B."/>
            <person name="Young N.D."/>
        </authorList>
    </citation>
    <scope>NUCLEOTIDE SEQUENCE</scope>
</reference>
<dbReference type="EMBL" id="AMPZ03000004">
    <property type="protein sequence ID" value="KAH9585609.1"/>
    <property type="molecule type" value="Genomic_DNA"/>
</dbReference>
<evidence type="ECO:0000256" key="7">
    <source>
        <dbReference type="ARBA" id="ARBA00023170"/>
    </source>
</evidence>
<dbReference type="InterPro" id="IPR002394">
    <property type="entry name" value="Nicotinic_acetylcholine_rcpt"/>
</dbReference>
<keyword evidence="1" id="KW-0813">Transport</keyword>
<evidence type="ECO:0000313" key="13">
    <source>
        <dbReference type="Proteomes" id="UP000471633"/>
    </source>
</evidence>
<dbReference type="Gene3D" id="2.70.170.10">
    <property type="entry name" value="Neurotransmitter-gated ion-channel ligand-binding domain"/>
    <property type="match status" value="1"/>
</dbReference>
<dbReference type="Pfam" id="PF02931">
    <property type="entry name" value="Neur_chan_LBD"/>
    <property type="match status" value="1"/>
</dbReference>
<accession>A0A922IRR4</accession>
<evidence type="ECO:0000256" key="10">
    <source>
        <dbReference type="ARBA" id="ARBA00034099"/>
    </source>
</evidence>
<evidence type="ECO:0000256" key="4">
    <source>
        <dbReference type="ARBA" id="ARBA00023018"/>
    </source>
</evidence>
<proteinExistence type="predicted"/>
<comment type="subcellular location">
    <subcellularLocation>
        <location evidence="10">Synaptic cell membrane</location>
        <topology evidence="10">Multi-pass membrane protein</topology>
    </subcellularLocation>
</comment>
<feature type="domain" description="Neurotransmitter-gated ion-channel ligand-binding" evidence="11">
    <location>
        <begin position="88"/>
        <end position="199"/>
    </location>
</feature>
<dbReference type="RefSeq" id="XP_051068223.1">
    <property type="nucleotide sequence ID" value="XM_051215042.1"/>
</dbReference>
<dbReference type="CTD" id="1134"/>
<dbReference type="PANTHER" id="PTHR18945">
    <property type="entry name" value="NEUROTRANSMITTER GATED ION CHANNEL"/>
    <property type="match status" value="1"/>
</dbReference>
<protein>
    <submittedName>
        <fullName evidence="12">Acetylcholine receptor subunit alpha</fullName>
    </submittedName>
</protein>
<evidence type="ECO:0000256" key="6">
    <source>
        <dbReference type="ARBA" id="ARBA00023136"/>
    </source>
</evidence>
<keyword evidence="7 12" id="KW-0675">Receptor</keyword>
<sequence>MQFQFIVYFYIVLYMKQTYSNIQWIHSIYNNKSLIKNDSNLTNHYSRSYHHLSLINNNNSFNTIQSLDTNLNFNWESNLNRITTDWAEKRLIKDLLYDYEKQSRPVVDGLTPRVYVTPIQITQQITVEFGLELLQILDLDEMDQILTTSVRSLYKWIDHNLIWNPNEYGGIDSVTIPVEYLWIPDISLYNYDDIIHNKDGSSSIDHPAQLWIMTITNVGYSRIQTKFILFVQISTWKAVLSLVMNVD</sequence>